<evidence type="ECO:0000313" key="11">
    <source>
        <dbReference type="EMBL" id="EKD13649.1"/>
    </source>
</evidence>
<dbReference type="RefSeq" id="XP_007296256.1">
    <property type="nucleotide sequence ID" value="XM_007296194.1"/>
</dbReference>
<evidence type="ECO:0000256" key="6">
    <source>
        <dbReference type="ARBA" id="ARBA00023136"/>
    </source>
</evidence>
<keyword evidence="2" id="KW-0813">Transport</keyword>
<dbReference type="Pfam" id="PF01794">
    <property type="entry name" value="Ferric_reduct"/>
    <property type="match status" value="1"/>
</dbReference>
<dbReference type="InterPro" id="IPR039261">
    <property type="entry name" value="FNR_nucleotide-bd"/>
</dbReference>
<feature type="chain" id="PRO_5003853170" evidence="9">
    <location>
        <begin position="20"/>
        <end position="823"/>
    </location>
</feature>
<dbReference type="GO" id="GO:0006826">
    <property type="term" value="P:iron ion transport"/>
    <property type="evidence" value="ECO:0007669"/>
    <property type="project" value="TreeGrafter"/>
</dbReference>
<gene>
    <name evidence="11" type="ORF">MBM_08367</name>
</gene>
<evidence type="ECO:0000259" key="10">
    <source>
        <dbReference type="PROSITE" id="PS51384"/>
    </source>
</evidence>
<protein>
    <submittedName>
        <fullName evidence="11">Ferric reductase like transmembrane component</fullName>
    </submittedName>
</protein>
<evidence type="ECO:0000256" key="1">
    <source>
        <dbReference type="ARBA" id="ARBA00004141"/>
    </source>
</evidence>
<keyword evidence="3 8" id="KW-0812">Transmembrane</keyword>
<keyword evidence="9" id="KW-0732">Signal</keyword>
<dbReference type="Gene3D" id="3.40.50.80">
    <property type="entry name" value="Nucleotide-binding domain of ferredoxin-NADP reductase (FNR) module"/>
    <property type="match status" value="1"/>
</dbReference>
<dbReference type="EMBL" id="JH921449">
    <property type="protein sequence ID" value="EKD13649.1"/>
    <property type="molecule type" value="Genomic_DNA"/>
</dbReference>
<dbReference type="AlphaFoldDB" id="K1XMI4"/>
<dbReference type="InterPro" id="IPR017927">
    <property type="entry name" value="FAD-bd_FR_type"/>
</dbReference>
<organism evidence="11 12">
    <name type="scientific">Marssonina brunnea f. sp. multigermtubi (strain MB_m1)</name>
    <name type="common">Marssonina leaf spot fungus</name>
    <dbReference type="NCBI Taxonomy" id="1072389"/>
    <lineage>
        <taxon>Eukaryota</taxon>
        <taxon>Fungi</taxon>
        <taxon>Dikarya</taxon>
        <taxon>Ascomycota</taxon>
        <taxon>Pezizomycotina</taxon>
        <taxon>Leotiomycetes</taxon>
        <taxon>Helotiales</taxon>
        <taxon>Drepanopezizaceae</taxon>
        <taxon>Drepanopeziza</taxon>
    </lineage>
</organism>
<dbReference type="Proteomes" id="UP000006753">
    <property type="component" value="Unassembled WGS sequence"/>
</dbReference>
<feature type="transmembrane region" description="Helical" evidence="8">
    <location>
        <begin position="436"/>
        <end position="453"/>
    </location>
</feature>
<evidence type="ECO:0000313" key="12">
    <source>
        <dbReference type="Proteomes" id="UP000006753"/>
    </source>
</evidence>
<accession>K1XMI4</accession>
<keyword evidence="12" id="KW-1185">Reference proteome</keyword>
<dbReference type="GO" id="GO:0006879">
    <property type="term" value="P:intracellular iron ion homeostasis"/>
    <property type="evidence" value="ECO:0007669"/>
    <property type="project" value="TreeGrafter"/>
</dbReference>
<dbReference type="GeneID" id="18764302"/>
<dbReference type="InterPro" id="IPR013130">
    <property type="entry name" value="Fe3_Rdtase_TM_dom"/>
</dbReference>
<comment type="subcellular location">
    <subcellularLocation>
        <location evidence="1">Membrane</location>
        <topology evidence="1">Multi-pass membrane protein</topology>
    </subcellularLocation>
</comment>
<evidence type="ECO:0000256" key="7">
    <source>
        <dbReference type="ARBA" id="ARBA00023180"/>
    </source>
</evidence>
<dbReference type="InterPro" id="IPR051410">
    <property type="entry name" value="Ferric/Cupric_Reductase"/>
</dbReference>
<feature type="domain" description="FAD-binding FR-type" evidence="10">
    <location>
        <begin position="452"/>
        <end position="640"/>
    </location>
</feature>
<dbReference type="GO" id="GO:0005886">
    <property type="term" value="C:plasma membrane"/>
    <property type="evidence" value="ECO:0007669"/>
    <property type="project" value="TreeGrafter"/>
</dbReference>
<keyword evidence="4 8" id="KW-1133">Transmembrane helix</keyword>
<evidence type="ECO:0000256" key="2">
    <source>
        <dbReference type="ARBA" id="ARBA00022448"/>
    </source>
</evidence>
<evidence type="ECO:0000256" key="3">
    <source>
        <dbReference type="ARBA" id="ARBA00022692"/>
    </source>
</evidence>
<dbReference type="GO" id="GO:0000293">
    <property type="term" value="F:ferric-chelate reductase activity"/>
    <property type="evidence" value="ECO:0007669"/>
    <property type="project" value="TreeGrafter"/>
</dbReference>
<feature type="transmembrane region" description="Helical" evidence="8">
    <location>
        <begin position="410"/>
        <end position="430"/>
    </location>
</feature>
<proteinExistence type="predicted"/>
<feature type="signal peptide" evidence="9">
    <location>
        <begin position="1"/>
        <end position="19"/>
    </location>
</feature>
<evidence type="ECO:0000256" key="9">
    <source>
        <dbReference type="SAM" id="SignalP"/>
    </source>
</evidence>
<reference evidence="11 12" key="1">
    <citation type="journal article" date="2012" name="BMC Genomics">
        <title>Sequencing the genome of Marssonina brunnea reveals fungus-poplar co-evolution.</title>
        <authorList>
            <person name="Zhu S."/>
            <person name="Cao Y.-Z."/>
            <person name="Jiang C."/>
            <person name="Tan B.-Y."/>
            <person name="Wang Z."/>
            <person name="Feng S."/>
            <person name="Zhang L."/>
            <person name="Su X.-H."/>
            <person name="Brejova B."/>
            <person name="Vinar T."/>
            <person name="Xu M."/>
            <person name="Wang M.-X."/>
            <person name="Zhang S.-G."/>
            <person name="Huang M.-R."/>
            <person name="Wu R."/>
            <person name="Zhou Y."/>
        </authorList>
    </citation>
    <scope>NUCLEOTIDE SEQUENCE [LARGE SCALE GENOMIC DNA]</scope>
    <source>
        <strain evidence="11 12">MB_m1</strain>
    </source>
</reference>
<evidence type="ECO:0000256" key="5">
    <source>
        <dbReference type="ARBA" id="ARBA00023065"/>
    </source>
</evidence>
<feature type="transmembrane region" description="Helical" evidence="8">
    <location>
        <begin position="381"/>
        <end position="403"/>
    </location>
</feature>
<feature type="transmembrane region" description="Helical" evidence="8">
    <location>
        <begin position="309"/>
        <end position="330"/>
    </location>
</feature>
<dbReference type="SFLD" id="SFLDG01168">
    <property type="entry name" value="Ferric_reductase_subgroup_(FRE"/>
    <property type="match status" value="1"/>
</dbReference>
<keyword evidence="6 8" id="KW-0472">Membrane</keyword>
<dbReference type="KEGG" id="mbe:MBM_08367"/>
<sequence>MAFSSLTLLLLLAVRVAIAQSGHGIIGFGISYYQDQCCQACYDSLSALYLSCTTFSSDMSPGMEMEMDMGMDMDMDMDMETTMATTGTTSPECYASNSPWLQTMAYCIKSNCDARGFPAEKQVTCFRQHAVMGAPTPAFEESLPPEAPTVELAADAMWLNTTSLVNRDTYESTYGTEAEFARAEYIHARYAFILVLITIGLIVGAGLLAQARAHCAGFQALLAQSSLWAKLQQYLVLPALFGSRHLEPVPGNLGYVPGRMLSAFITLYIVMNIVLSSVSFRSFQPNIYWTSSGAELCEYIGNRTGVLSLVNMALAILFAGRNSILVLLTGWSQTTFLALHRWAARVAAFQAVVHSIVFTVQSFTPGQGGAAGYARKAAMPYFYMGMVATIAMCLAVAFAALPLRSRFYETFLITHIALVILTLVACWYHLVIHFGYVFGYQTWLYICFAFWLADRFARVARVIYYNRIGKSMGIVEAVPGCNVLQVTFFPRVWKFGPGQHSYLYLPDSSLYLPGLGAKFWENHPFSVAGWTRAGEEVSVRSYPGPAPASLSDRTAKEKESGDAIAISVATDSDASSSQDCAKEAAPSHHTQCHEHTSIRFLVRVHRGMTAALHQRVLASPSGCVQLAMYSEGPYAGHRATLQPLFAADTVLMIVGGIGISAALGHVHEYTRARRSTGPTGEPPAAKTSGVLQKATRFILAWSATEAALIEHVTSNFLPHGDDRAGVEYLFWCTGRRGSPEPPVEAVAEDGRELGAVPRHAHRTVVSPGRMDIRSVLRSSVEAGLRSTVMVCGPGRMVDETTREVVSCVKDGLKVDLIEEAFGW</sequence>
<dbReference type="PANTHER" id="PTHR32361:SF9">
    <property type="entry name" value="FERRIC REDUCTASE TRANSMEMBRANE COMPONENT 3-RELATED"/>
    <property type="match status" value="1"/>
</dbReference>
<name>K1XMI4_MARBU</name>
<dbReference type="OMA" id="QTMAYCI"/>
<keyword evidence="5" id="KW-0406">Ion transport</keyword>
<dbReference type="InParanoid" id="K1XMI4"/>
<dbReference type="GO" id="GO:0015677">
    <property type="term" value="P:copper ion import"/>
    <property type="evidence" value="ECO:0007669"/>
    <property type="project" value="TreeGrafter"/>
</dbReference>
<dbReference type="PANTHER" id="PTHR32361">
    <property type="entry name" value="FERRIC/CUPRIC REDUCTASE TRANSMEMBRANE COMPONENT"/>
    <property type="match status" value="1"/>
</dbReference>
<dbReference type="OrthoDB" id="167398at2759"/>
<feature type="transmembrane region" description="Helical" evidence="8">
    <location>
        <begin position="261"/>
        <end position="280"/>
    </location>
</feature>
<dbReference type="HOGENOM" id="CLU_010365_2_0_1"/>
<evidence type="ECO:0000256" key="4">
    <source>
        <dbReference type="ARBA" id="ARBA00022989"/>
    </source>
</evidence>
<dbReference type="eggNOG" id="KOG0039">
    <property type="taxonomic scope" value="Eukaryota"/>
</dbReference>
<keyword evidence="7" id="KW-0325">Glycoprotein</keyword>
<dbReference type="PROSITE" id="PS51384">
    <property type="entry name" value="FAD_FR"/>
    <property type="match status" value="1"/>
</dbReference>
<dbReference type="CDD" id="cd06186">
    <property type="entry name" value="NOX_Duox_like_FAD_NADP"/>
    <property type="match status" value="1"/>
</dbReference>
<feature type="transmembrane region" description="Helical" evidence="8">
    <location>
        <begin position="190"/>
        <end position="209"/>
    </location>
</feature>
<evidence type="ECO:0000256" key="8">
    <source>
        <dbReference type="SAM" id="Phobius"/>
    </source>
</evidence>
<dbReference type="SFLD" id="SFLDS00052">
    <property type="entry name" value="Ferric_Reductase_Domain"/>
    <property type="match status" value="1"/>
</dbReference>